<protein>
    <recommendedName>
        <fullName evidence="4">Integral membrane plasmid transfer protein</fullName>
    </recommendedName>
</protein>
<keyword evidence="1" id="KW-0472">Membrane</keyword>
<comment type="caution">
    <text evidence="2">The sequence shown here is derived from an EMBL/GenBank/DDBJ whole genome shotgun (WGS) entry which is preliminary data.</text>
</comment>
<dbReference type="AlphaFoldDB" id="A0A4R0J5K4"/>
<proteinExistence type="predicted"/>
<dbReference type="Proteomes" id="UP000294225">
    <property type="component" value="Unassembled WGS sequence"/>
</dbReference>
<evidence type="ECO:0000313" key="3">
    <source>
        <dbReference type="Proteomes" id="UP000294225"/>
    </source>
</evidence>
<evidence type="ECO:0008006" key="4">
    <source>
        <dbReference type="Google" id="ProtNLM"/>
    </source>
</evidence>
<keyword evidence="1" id="KW-1133">Transmembrane helix</keyword>
<gene>
    <name evidence="2" type="ORF">E0H92_03915</name>
</gene>
<evidence type="ECO:0000256" key="1">
    <source>
        <dbReference type="SAM" id="Phobius"/>
    </source>
</evidence>
<evidence type="ECO:0000313" key="2">
    <source>
        <dbReference type="EMBL" id="TCC40840.1"/>
    </source>
</evidence>
<accession>A0A4R0J5K4</accession>
<dbReference type="EMBL" id="SJKC01000001">
    <property type="protein sequence ID" value="TCC40840.1"/>
    <property type="molecule type" value="Genomic_DNA"/>
</dbReference>
<sequence>MTDTTGDALRGELQETMAAERAKKSTVEAKGLSVISTSGALLTILLGFAALVGLRDGERPSSTVVLVLTVGMALLALACLLGIACNLPGRYLELQPESLLSMTPVSVWREDGADARRELSLAHLEIITQWRRLNEIRGWMLLVAILLEVLGIFVVGGAVVAVAAGYQGH</sequence>
<feature type="transmembrane region" description="Helical" evidence="1">
    <location>
        <begin position="64"/>
        <end position="85"/>
    </location>
</feature>
<name>A0A4R0J5K4_9ACTN</name>
<dbReference type="RefSeq" id="WP_131495405.1">
    <property type="nucleotide sequence ID" value="NZ_SJKC01000001.1"/>
</dbReference>
<feature type="transmembrane region" description="Helical" evidence="1">
    <location>
        <begin position="31"/>
        <end position="52"/>
    </location>
</feature>
<feature type="transmembrane region" description="Helical" evidence="1">
    <location>
        <begin position="139"/>
        <end position="166"/>
    </location>
</feature>
<keyword evidence="1" id="KW-0812">Transmembrane</keyword>
<reference evidence="2 3" key="1">
    <citation type="submission" date="2019-02" db="EMBL/GenBank/DDBJ databases">
        <title>Kribbella capetownensis sp. nov. and Kribbella speibonae sp. nov., isolated from soil.</title>
        <authorList>
            <person name="Curtis S.M."/>
            <person name="Norton I."/>
            <person name="Everest G.J."/>
            <person name="Meyers P.R."/>
        </authorList>
    </citation>
    <scope>NUCLEOTIDE SEQUENCE [LARGE SCALE GENOMIC DNA]</scope>
    <source>
        <strain evidence="2 3">YM55</strain>
    </source>
</reference>
<organism evidence="2 3">
    <name type="scientific">Kribbella speibonae</name>
    <dbReference type="NCBI Taxonomy" id="1572660"/>
    <lineage>
        <taxon>Bacteria</taxon>
        <taxon>Bacillati</taxon>
        <taxon>Actinomycetota</taxon>
        <taxon>Actinomycetes</taxon>
        <taxon>Propionibacteriales</taxon>
        <taxon>Kribbellaceae</taxon>
        <taxon>Kribbella</taxon>
    </lineage>
</organism>